<accession>A0A2A6CPV0</accession>
<evidence type="ECO:0000256" key="3">
    <source>
        <dbReference type="SAM" id="Phobius"/>
    </source>
</evidence>
<protein>
    <submittedName>
        <fullName evidence="4">Uncharacterized protein</fullName>
    </submittedName>
</protein>
<dbReference type="Proteomes" id="UP000005239">
    <property type="component" value="Unassembled WGS sequence"/>
</dbReference>
<reference evidence="5" key="1">
    <citation type="journal article" date="2008" name="Nat. Genet.">
        <title>The Pristionchus pacificus genome provides a unique perspective on nematode lifestyle and parasitism.</title>
        <authorList>
            <person name="Dieterich C."/>
            <person name="Clifton S.W."/>
            <person name="Schuster L.N."/>
            <person name="Chinwalla A."/>
            <person name="Delehaunty K."/>
            <person name="Dinkelacker I."/>
            <person name="Fulton L."/>
            <person name="Fulton R."/>
            <person name="Godfrey J."/>
            <person name="Minx P."/>
            <person name="Mitreva M."/>
            <person name="Roeseler W."/>
            <person name="Tian H."/>
            <person name="Witte H."/>
            <person name="Yang S.P."/>
            <person name="Wilson R.K."/>
            <person name="Sommer R.J."/>
        </authorList>
    </citation>
    <scope>NUCLEOTIDE SEQUENCE [LARGE SCALE GENOMIC DNA]</scope>
    <source>
        <strain evidence="5">PS312</strain>
    </source>
</reference>
<evidence type="ECO:0000313" key="4">
    <source>
        <dbReference type="EnsemblMetazoa" id="PPA03782.1"/>
    </source>
</evidence>
<dbReference type="AlphaFoldDB" id="A0A2A6CPV0"/>
<evidence type="ECO:0000313" key="5">
    <source>
        <dbReference type="Proteomes" id="UP000005239"/>
    </source>
</evidence>
<name>A0A2A6CPV0_PRIPA</name>
<feature type="compositionally biased region" description="Polar residues" evidence="2">
    <location>
        <begin position="365"/>
        <end position="374"/>
    </location>
</feature>
<feature type="compositionally biased region" description="Basic residues" evidence="2">
    <location>
        <begin position="327"/>
        <end position="355"/>
    </location>
</feature>
<keyword evidence="3" id="KW-0812">Transmembrane</keyword>
<evidence type="ECO:0000256" key="1">
    <source>
        <dbReference type="SAM" id="Coils"/>
    </source>
</evidence>
<keyword evidence="3" id="KW-1133">Transmembrane helix</keyword>
<organism evidence="4 5">
    <name type="scientific">Pristionchus pacificus</name>
    <name type="common">Parasitic nematode worm</name>
    <dbReference type="NCBI Taxonomy" id="54126"/>
    <lineage>
        <taxon>Eukaryota</taxon>
        <taxon>Metazoa</taxon>
        <taxon>Ecdysozoa</taxon>
        <taxon>Nematoda</taxon>
        <taxon>Chromadorea</taxon>
        <taxon>Rhabditida</taxon>
        <taxon>Rhabditina</taxon>
        <taxon>Diplogasteromorpha</taxon>
        <taxon>Diplogasteroidea</taxon>
        <taxon>Neodiplogasteridae</taxon>
        <taxon>Pristionchus</taxon>
    </lineage>
</organism>
<feature type="compositionally biased region" description="Polar residues" evidence="2">
    <location>
        <begin position="388"/>
        <end position="406"/>
    </location>
</feature>
<feature type="transmembrane region" description="Helical" evidence="3">
    <location>
        <begin position="84"/>
        <end position="110"/>
    </location>
</feature>
<dbReference type="OrthoDB" id="7790673at2759"/>
<dbReference type="PANTHER" id="PTHR45830">
    <property type="entry name" value="SERPENTINE RECEPTOR, CLASS I"/>
    <property type="match status" value="1"/>
</dbReference>
<feature type="region of interest" description="Disordered" evidence="2">
    <location>
        <begin position="327"/>
        <end position="471"/>
    </location>
</feature>
<keyword evidence="5" id="KW-1185">Reference proteome</keyword>
<feature type="compositionally biased region" description="Basic and acidic residues" evidence="2">
    <location>
        <begin position="375"/>
        <end position="387"/>
    </location>
</feature>
<reference evidence="4" key="2">
    <citation type="submission" date="2022-06" db="UniProtKB">
        <authorList>
            <consortium name="EnsemblMetazoa"/>
        </authorList>
    </citation>
    <scope>IDENTIFICATION</scope>
    <source>
        <strain evidence="4">PS312</strain>
    </source>
</reference>
<keyword evidence="1" id="KW-0175">Coiled coil</keyword>
<feature type="compositionally biased region" description="Basic and acidic residues" evidence="2">
    <location>
        <begin position="408"/>
        <end position="450"/>
    </location>
</feature>
<evidence type="ECO:0000256" key="2">
    <source>
        <dbReference type="SAM" id="MobiDB-lite"/>
    </source>
</evidence>
<sequence length="550" mass="63318">MPNYSGYSMDFEWDRAYFMPQCILLNGFTTALCTSNTIGFAVFGGDDSRREEILNRPELMWLNDLPGSLVWGDMFDTPALDKELLLLSATLIYGCIFYPGMMMYSAYALHRSKKELLRITSVKRTNDQGNKIFQILLWGGTITFYLPLGLLISTMKFGLPTSNPYFHSKQRAEIWYGFYFEGDEYYAFEQRRLPPKRRILQRNFRKMSVGQILSMRWDNEIWDAQCIHRNRETYLNRQRLRMATNSWYGFYFPDDNTYYPFAEEALPKAFRKMHVGQTLPMLWDNAVWDAQCVIISNKEAVDQLIEDLIMGVTTLESLKLDEKALKKTTARGAKTPKRKMHSVNKRSGKRTKRNNQKRDDEKENNGFSLNIANSSKEDAVELTKEGNESNNNKTGIDSASPINTSYADAEKKNDEKECSAEESGIRDNLETVESLKSEEEDQKEVKRDGQMGESSGCGTKASPTVMKKKHADENVLRYREAARKLTEAENEYEETLRTIESKMGGGLAGLNKAREYHQKTLLALSDEQRLRELTRVEKMKKNLQSNGIAL</sequence>
<feature type="transmembrane region" description="Helical" evidence="3">
    <location>
        <begin position="131"/>
        <end position="152"/>
    </location>
</feature>
<proteinExistence type="predicted"/>
<gene>
    <name evidence="4" type="primary">WBGene00093336</name>
</gene>
<feature type="coiled-coil region" evidence="1">
    <location>
        <begin position="471"/>
        <end position="502"/>
    </location>
</feature>
<dbReference type="EnsemblMetazoa" id="PPA03782.1">
    <property type="protein sequence ID" value="PPA03782.1"/>
    <property type="gene ID" value="WBGene00093336"/>
</dbReference>
<accession>A0A8R1U3W1</accession>
<dbReference type="PANTHER" id="PTHR45830:SF15">
    <property type="entry name" value="SERPENTINE RECEPTOR, CLASS I"/>
    <property type="match status" value="1"/>
</dbReference>
<keyword evidence="3" id="KW-0472">Membrane</keyword>